<comment type="caution">
    <text evidence="10">The sequence shown here is derived from an EMBL/GenBank/DDBJ whole genome shotgun (WGS) entry which is preliminary data.</text>
</comment>
<feature type="transmembrane region" description="Helical" evidence="7">
    <location>
        <begin position="229"/>
        <end position="246"/>
    </location>
</feature>
<evidence type="ECO:0000256" key="7">
    <source>
        <dbReference type="SAM" id="Phobius"/>
    </source>
</evidence>
<keyword evidence="5 7" id="KW-1133">Transmembrane helix</keyword>
<feature type="transmembrane region" description="Helical" evidence="7">
    <location>
        <begin position="293"/>
        <end position="318"/>
    </location>
</feature>
<evidence type="ECO:0000313" key="11">
    <source>
        <dbReference type="Proteomes" id="UP000325957"/>
    </source>
</evidence>
<protein>
    <submittedName>
        <fullName evidence="10">DUF4040 domain-containing protein</fullName>
    </submittedName>
</protein>
<keyword evidence="3" id="KW-1003">Cell membrane</keyword>
<evidence type="ECO:0000259" key="8">
    <source>
        <dbReference type="Pfam" id="PF04039"/>
    </source>
</evidence>
<comment type="similarity">
    <text evidence="2">Belongs to the CPA3 antiporters (TC 2.A.63) subunit B family.</text>
</comment>
<dbReference type="InterPro" id="IPR050622">
    <property type="entry name" value="CPA3_antiporter_subunitB"/>
</dbReference>
<feature type="domain" description="Na+/H+ antiporter MnhB subunit-related protein" evidence="8">
    <location>
        <begin position="202"/>
        <end position="297"/>
    </location>
</feature>
<gene>
    <name evidence="10" type="ORF">FCK90_00880</name>
</gene>
<dbReference type="InterPro" id="IPR007182">
    <property type="entry name" value="MnhB"/>
</dbReference>
<dbReference type="GO" id="GO:0005886">
    <property type="term" value="C:plasma membrane"/>
    <property type="evidence" value="ECO:0007669"/>
    <property type="project" value="UniProtKB-SubCell"/>
</dbReference>
<dbReference type="Pfam" id="PF13244">
    <property type="entry name" value="MbhD"/>
    <property type="match status" value="1"/>
</dbReference>
<feature type="transmembrane region" description="Helical" evidence="7">
    <location>
        <begin position="159"/>
        <end position="176"/>
    </location>
</feature>
<evidence type="ECO:0000256" key="4">
    <source>
        <dbReference type="ARBA" id="ARBA00022692"/>
    </source>
</evidence>
<feature type="domain" description="MrpA C-terminal/MbhD" evidence="9">
    <location>
        <begin position="17"/>
        <end position="81"/>
    </location>
</feature>
<name>A0A5J5L3R8_9MICC</name>
<dbReference type="RefSeq" id="WP_158032419.1">
    <property type="nucleotide sequence ID" value="NZ_ML708610.1"/>
</dbReference>
<dbReference type="AlphaFoldDB" id="A0A5J5L3R8"/>
<feature type="transmembrane region" description="Helical" evidence="7">
    <location>
        <begin position="202"/>
        <end position="223"/>
    </location>
</feature>
<proteinExistence type="inferred from homology"/>
<dbReference type="EMBL" id="SZWF01000001">
    <property type="protein sequence ID" value="KAA9395611.1"/>
    <property type="molecule type" value="Genomic_DNA"/>
</dbReference>
<evidence type="ECO:0000259" key="9">
    <source>
        <dbReference type="Pfam" id="PF13244"/>
    </source>
</evidence>
<dbReference type="InterPro" id="IPR025383">
    <property type="entry name" value="MrpA_C/MbhD"/>
</dbReference>
<evidence type="ECO:0000256" key="5">
    <source>
        <dbReference type="ARBA" id="ARBA00022989"/>
    </source>
</evidence>
<keyword evidence="4 7" id="KW-0812">Transmembrane</keyword>
<evidence type="ECO:0000256" key="1">
    <source>
        <dbReference type="ARBA" id="ARBA00004651"/>
    </source>
</evidence>
<feature type="transmembrane region" description="Helical" evidence="7">
    <location>
        <begin position="91"/>
        <end position="112"/>
    </location>
</feature>
<dbReference type="Proteomes" id="UP000325957">
    <property type="component" value="Unassembled WGS sequence"/>
</dbReference>
<feature type="transmembrane region" description="Helical" evidence="7">
    <location>
        <begin position="258"/>
        <end position="281"/>
    </location>
</feature>
<evidence type="ECO:0000256" key="2">
    <source>
        <dbReference type="ARBA" id="ARBA00009425"/>
    </source>
</evidence>
<dbReference type="Pfam" id="PF04039">
    <property type="entry name" value="MnhB"/>
    <property type="match status" value="1"/>
</dbReference>
<comment type="subcellular location">
    <subcellularLocation>
        <location evidence="1">Cell membrane</location>
        <topology evidence="1">Multi-pass membrane protein</topology>
    </subcellularLocation>
</comment>
<reference evidence="10 11" key="1">
    <citation type="submission" date="2019-05" db="EMBL/GenBank/DDBJ databases">
        <title>Kocuria coralli sp. nov., a novel actinobacterium isolated from coral reef seawater.</title>
        <authorList>
            <person name="Li J."/>
        </authorList>
    </citation>
    <scope>NUCLEOTIDE SEQUENCE [LARGE SCALE GENOMIC DNA]</scope>
    <source>
        <strain evidence="10 11">SCSIO 13007</strain>
    </source>
</reference>
<feature type="transmembrane region" description="Helical" evidence="7">
    <location>
        <begin position="58"/>
        <end position="79"/>
    </location>
</feature>
<evidence type="ECO:0000256" key="3">
    <source>
        <dbReference type="ARBA" id="ARBA00022475"/>
    </source>
</evidence>
<sequence>MSPETTVGPLQLSLALALIVTAAATLYSRHRLTGVVLFLVFGVFLSIYWGVIGAPDVALAEAVIGTGVTGALFGYTATVMPRPAHDRRGSIARTIAGLAGGAGIGAGLGYFLTRAAAAPPGGSGEPVGLTGQATAAVPATGVEHPITGVLLNLRSYDTLMEMVVLLSAATVAVAFAPRSDAGSSTRGGAPASEQRGPAAPPIVRGFVSLVAPVVLLFAAWLLFAGSTQPGGAFQAGAALAAVMILVQTSGVGRLRIGPAMICLLLLGVLAFIAVGLGGLVLGDAWLLLRGEHAGTVTIALECILAVTIGASLAAVFLASAGRRR</sequence>
<evidence type="ECO:0000256" key="6">
    <source>
        <dbReference type="ARBA" id="ARBA00023136"/>
    </source>
</evidence>
<feature type="transmembrane region" description="Helical" evidence="7">
    <location>
        <begin position="34"/>
        <end position="52"/>
    </location>
</feature>
<accession>A0A5J5L3R8</accession>
<feature type="transmembrane region" description="Helical" evidence="7">
    <location>
        <begin position="6"/>
        <end position="27"/>
    </location>
</feature>
<keyword evidence="6 7" id="KW-0472">Membrane</keyword>
<dbReference type="OrthoDB" id="4962908at2"/>
<dbReference type="PANTHER" id="PTHR33932:SF4">
    <property type="entry name" value="NA(+)_H(+) ANTIPORTER SUBUNIT B"/>
    <property type="match status" value="1"/>
</dbReference>
<keyword evidence="11" id="KW-1185">Reference proteome</keyword>
<evidence type="ECO:0000313" key="10">
    <source>
        <dbReference type="EMBL" id="KAA9395611.1"/>
    </source>
</evidence>
<dbReference type="PANTHER" id="PTHR33932">
    <property type="entry name" value="NA(+)/H(+) ANTIPORTER SUBUNIT B"/>
    <property type="match status" value="1"/>
</dbReference>
<organism evidence="10 11">
    <name type="scientific">Kocuria coralli</name>
    <dbReference type="NCBI Taxonomy" id="1461025"/>
    <lineage>
        <taxon>Bacteria</taxon>
        <taxon>Bacillati</taxon>
        <taxon>Actinomycetota</taxon>
        <taxon>Actinomycetes</taxon>
        <taxon>Micrococcales</taxon>
        <taxon>Micrococcaceae</taxon>
        <taxon>Kocuria</taxon>
    </lineage>
</organism>